<feature type="domain" description="E3 ubiquitin-protein ligase APD1-4 middle" evidence="4">
    <location>
        <begin position="434"/>
        <end position="544"/>
    </location>
</feature>
<feature type="compositionally biased region" description="Low complexity" evidence="1">
    <location>
        <begin position="301"/>
        <end position="312"/>
    </location>
</feature>
<dbReference type="InterPro" id="IPR032010">
    <property type="entry name" value="APD1-4_M"/>
</dbReference>
<evidence type="ECO:0000313" key="5">
    <source>
        <dbReference type="Proteomes" id="UP000694843"/>
    </source>
</evidence>
<sequence length="547" mass="61363">MASAWRVVAFFVVVFLVPALLITLPLYARYTLYPTRYLALSPSDTLDLHYMASTFWCQGQRLSGNGTFDAYLLDEAPKPDKRRVRVTQESPVLEISEELPSLRTLHLVKGSTFALDVCAKWDGGVIIVVRGEKNLKKCFYEEVKDWDDLLPDKTQHGKPAKVTPEQAVNGDDHVKVNPKFPPSDTSKAKPPVEPALPIGISDVVSDDDDEADAREIFDEEKLGGTLYDNDETWVLDHSGRKVEATTIRLLDVSPPYTFSTRRTTSVEKISSVRADEPEVASPSESSTTRQSTPVAQTDIRSSTVSVSFNSSNSEKHEQSMPLNISNKKVEEEEHIIDDFDDGDATVRLLRSVRAVTSSGEHSRTSDAIDELDEKAKLELLHSVVDTVDVTAGNSSHSSSEEFMAKCTDTIIYADIQRTFNCSSKDLSVNPKWRFKINSTDDYYFIFLSDNSIEMNLMKYYLQVSRVMYKVSDYEDFCNSTSECAFPLSFLGSEAVVIEMAEPDYSSSEEVFSSVKKFEVQAVCQPRVAVYLIFILMVPFIILLFAFQ</sequence>
<dbReference type="AlphaFoldDB" id="A0A8B7N8K3"/>
<dbReference type="Pfam" id="PF16041">
    <property type="entry name" value="APD1-4_M"/>
    <property type="match status" value="1"/>
</dbReference>
<dbReference type="KEGG" id="hazt:108667700"/>
<feature type="transmembrane region" description="Helical" evidence="2">
    <location>
        <begin position="527"/>
        <end position="546"/>
    </location>
</feature>
<dbReference type="GeneID" id="108667700"/>
<evidence type="ECO:0000259" key="4">
    <source>
        <dbReference type="Pfam" id="PF16041"/>
    </source>
</evidence>
<proteinExistence type="predicted"/>
<dbReference type="Proteomes" id="UP000694843">
    <property type="component" value="Unplaced"/>
</dbReference>
<dbReference type="PANTHER" id="PTHR39077">
    <property type="entry name" value="DUF4793 DOMAIN-CONTAINING PROTEIN"/>
    <property type="match status" value="1"/>
</dbReference>
<evidence type="ECO:0000259" key="3">
    <source>
        <dbReference type="Pfam" id="PF16040"/>
    </source>
</evidence>
<feature type="transmembrane region" description="Helical" evidence="2">
    <location>
        <begin position="7"/>
        <end position="28"/>
    </location>
</feature>
<dbReference type="RefSeq" id="XP_018010242.1">
    <property type="nucleotide sequence ID" value="XM_018154753.2"/>
</dbReference>
<name>A0A8B7N8K3_HYAAZ</name>
<organism evidence="5 6">
    <name type="scientific">Hyalella azteca</name>
    <name type="common">Amphipod</name>
    <dbReference type="NCBI Taxonomy" id="294128"/>
    <lineage>
        <taxon>Eukaryota</taxon>
        <taxon>Metazoa</taxon>
        <taxon>Ecdysozoa</taxon>
        <taxon>Arthropoda</taxon>
        <taxon>Crustacea</taxon>
        <taxon>Multicrustacea</taxon>
        <taxon>Malacostraca</taxon>
        <taxon>Eumalacostraca</taxon>
        <taxon>Peracarida</taxon>
        <taxon>Amphipoda</taxon>
        <taxon>Senticaudata</taxon>
        <taxon>Talitrida</taxon>
        <taxon>Talitroidea</taxon>
        <taxon>Hyalellidae</taxon>
        <taxon>Hyalella</taxon>
    </lineage>
</organism>
<keyword evidence="2" id="KW-0472">Membrane</keyword>
<dbReference type="Pfam" id="PF16040">
    <property type="entry name" value="APD1-4_N"/>
    <property type="match status" value="1"/>
</dbReference>
<feature type="region of interest" description="Disordered" evidence="1">
    <location>
        <begin position="260"/>
        <end position="320"/>
    </location>
</feature>
<keyword evidence="5" id="KW-1185">Reference proteome</keyword>
<dbReference type="PANTHER" id="PTHR39077:SF1">
    <property type="entry name" value="E3 UBIQUITIN-PROTEIN LIGASE APD1-4 MIDDLE DOMAIN-CONTAINING PROTEIN"/>
    <property type="match status" value="1"/>
</dbReference>
<dbReference type="OrthoDB" id="6375539at2759"/>
<feature type="region of interest" description="Disordered" evidence="1">
    <location>
        <begin position="170"/>
        <end position="207"/>
    </location>
</feature>
<feature type="compositionally biased region" description="Polar residues" evidence="1">
    <location>
        <begin position="282"/>
        <end position="300"/>
    </location>
</feature>
<evidence type="ECO:0000256" key="1">
    <source>
        <dbReference type="SAM" id="MobiDB-lite"/>
    </source>
</evidence>
<keyword evidence="2" id="KW-1133">Transmembrane helix</keyword>
<evidence type="ECO:0000313" key="6">
    <source>
        <dbReference type="RefSeq" id="XP_018010242.1"/>
    </source>
</evidence>
<gene>
    <name evidence="6" type="primary">LOC108667700</name>
</gene>
<protein>
    <submittedName>
        <fullName evidence="6">Uncharacterized protein LOC108667700</fullName>
    </submittedName>
</protein>
<keyword evidence="2" id="KW-0812">Transmembrane</keyword>
<evidence type="ECO:0000256" key="2">
    <source>
        <dbReference type="SAM" id="Phobius"/>
    </source>
</evidence>
<reference evidence="6" key="1">
    <citation type="submission" date="2025-08" db="UniProtKB">
        <authorList>
            <consortium name="RefSeq"/>
        </authorList>
    </citation>
    <scope>IDENTIFICATION</scope>
    <source>
        <tissue evidence="6">Whole organism</tissue>
    </source>
</reference>
<feature type="domain" description="E3 ubiquitin-protein ligase APD1-4 N-terminal" evidence="3">
    <location>
        <begin position="65"/>
        <end position="135"/>
    </location>
</feature>
<dbReference type="InterPro" id="IPR032008">
    <property type="entry name" value="APD1-4_N"/>
</dbReference>
<accession>A0A8B7N8K3</accession>